<dbReference type="EMBL" id="WNWR01000960">
    <property type="protein sequence ID" value="KAE9966794.1"/>
    <property type="molecule type" value="Genomic_DNA"/>
</dbReference>
<proteinExistence type="predicted"/>
<name>A0A8H3UAZ8_VENIN</name>
<organism evidence="2 3">
    <name type="scientific">Venturia inaequalis</name>
    <name type="common">Apple scab fungus</name>
    <dbReference type="NCBI Taxonomy" id="5025"/>
    <lineage>
        <taxon>Eukaryota</taxon>
        <taxon>Fungi</taxon>
        <taxon>Dikarya</taxon>
        <taxon>Ascomycota</taxon>
        <taxon>Pezizomycotina</taxon>
        <taxon>Dothideomycetes</taxon>
        <taxon>Pleosporomycetidae</taxon>
        <taxon>Venturiales</taxon>
        <taxon>Venturiaceae</taxon>
        <taxon>Venturia</taxon>
    </lineage>
</organism>
<dbReference type="Proteomes" id="UP000490939">
    <property type="component" value="Unassembled WGS sequence"/>
</dbReference>
<keyword evidence="3" id="KW-1185">Reference proteome</keyword>
<feature type="region of interest" description="Disordered" evidence="1">
    <location>
        <begin position="26"/>
        <end position="50"/>
    </location>
</feature>
<evidence type="ECO:0000256" key="1">
    <source>
        <dbReference type="SAM" id="MobiDB-lite"/>
    </source>
</evidence>
<protein>
    <submittedName>
        <fullName evidence="2">Uncharacterized protein</fullName>
    </submittedName>
</protein>
<comment type="caution">
    <text evidence="2">The sequence shown here is derived from an EMBL/GenBank/DDBJ whole genome shotgun (WGS) entry which is preliminary data.</text>
</comment>
<reference evidence="2 3" key="1">
    <citation type="submission" date="2019-07" db="EMBL/GenBank/DDBJ databases">
        <title>Venturia inaequalis Genome Resource.</title>
        <authorList>
            <person name="Lichtner F.J."/>
        </authorList>
    </citation>
    <scope>NUCLEOTIDE SEQUENCE [LARGE SCALE GENOMIC DNA]</scope>
    <source>
        <strain evidence="2 3">DMI_063113</strain>
    </source>
</reference>
<dbReference type="AlphaFoldDB" id="A0A8H3UAZ8"/>
<accession>A0A8H3UAZ8</accession>
<sequence length="101" mass="10890">MEALLQRLRELPPLVLDIHQTLAAEKRRKRQEANTASGAAAVGSDTEDLGVDEAPLENTLALTVARTEAIRIAQQVNLDRAASNGIGLRQLAIAQQRVQGL</sequence>
<evidence type="ECO:0000313" key="2">
    <source>
        <dbReference type="EMBL" id="KAE9966794.1"/>
    </source>
</evidence>
<gene>
    <name evidence="2" type="ORF">EG327_011729</name>
</gene>
<evidence type="ECO:0000313" key="3">
    <source>
        <dbReference type="Proteomes" id="UP000490939"/>
    </source>
</evidence>